<keyword evidence="2" id="KW-1185">Reference proteome</keyword>
<comment type="caution">
    <text evidence="1">The sequence shown here is derived from an EMBL/GenBank/DDBJ whole genome shotgun (WGS) entry which is preliminary data.</text>
</comment>
<evidence type="ECO:0000313" key="2">
    <source>
        <dbReference type="Proteomes" id="UP000247702"/>
    </source>
</evidence>
<proteinExistence type="predicted"/>
<evidence type="ECO:0000313" key="1">
    <source>
        <dbReference type="EMBL" id="GBB93934.1"/>
    </source>
</evidence>
<dbReference type="PANTHER" id="PTHR31424:SF5">
    <property type="entry name" value="APPLE DOMAIN-CONTAINING PROTEIN"/>
    <property type="match status" value="1"/>
</dbReference>
<reference evidence="1 2" key="1">
    <citation type="submission" date="2017-11" db="EMBL/GenBank/DDBJ databases">
        <title>The genome of Rhizophagus clarus HR1 reveals common genetic basis of auxotrophy among arbuscular mycorrhizal fungi.</title>
        <authorList>
            <person name="Kobayashi Y."/>
        </authorList>
    </citation>
    <scope>NUCLEOTIDE SEQUENCE [LARGE SCALE GENOMIC DNA]</scope>
    <source>
        <strain evidence="1 2">HR1</strain>
    </source>
</reference>
<organism evidence="1 2">
    <name type="scientific">Rhizophagus clarus</name>
    <dbReference type="NCBI Taxonomy" id="94130"/>
    <lineage>
        <taxon>Eukaryota</taxon>
        <taxon>Fungi</taxon>
        <taxon>Fungi incertae sedis</taxon>
        <taxon>Mucoromycota</taxon>
        <taxon>Glomeromycotina</taxon>
        <taxon>Glomeromycetes</taxon>
        <taxon>Glomerales</taxon>
        <taxon>Glomeraceae</taxon>
        <taxon>Rhizophagus</taxon>
    </lineage>
</organism>
<gene>
    <name evidence="1" type="ORF">RclHR1_22590003</name>
</gene>
<protein>
    <submittedName>
        <fullName evidence="1">Uncharacterized protein</fullName>
    </submittedName>
</protein>
<dbReference type="PANTHER" id="PTHR31424">
    <property type="entry name" value="PROTEIN CBG23806"/>
    <property type="match status" value="1"/>
</dbReference>
<accession>A0A2Z6R829</accession>
<dbReference type="AlphaFoldDB" id="A0A2Z6R829"/>
<name>A0A2Z6R829_9GLOM</name>
<dbReference type="EMBL" id="BEXD01001401">
    <property type="protein sequence ID" value="GBB93934.1"/>
    <property type="molecule type" value="Genomic_DNA"/>
</dbReference>
<dbReference type="Proteomes" id="UP000247702">
    <property type="component" value="Unassembled WGS sequence"/>
</dbReference>
<sequence>MFQSSYPASNILKINQNSTYYTYNIIKEGFYPSNDILCYTSARSSDQFKIPDDYMIHTSWGKGISQHMIRCEISYVESVPVFKIWFGEDYQNYIKRPNTQARLSGVHVFGLNLQELEKEHERKQNSRLLKPFNKLSNSMKTKRVHAFSEHLTVDFKNTAISCFYPNDHLDLQEIRFAVQEKTFKANFGIQDMEKENQRNELFIKVIDQGPISRDSYQKLAALPRESQQSSVSINKDSNTINDSEIIEEVLKYIRKAGYRKIKDILLFILLGLINQNVLNPNDPTIHLRLSGDGIEKYEVLQDVMTLMINELNDLVINGLKDSTGKIWKIKPYFSSDWKFLSIILGFNASNANYFCPWCLCTKKDIGNKNKVYTIEKNMNQLNPAFFNHHLSEKPPPGHIKPPLLKIIPLDHYIADELHIMLRIWNRYISIWQDQETQSWAHTSLMGGDKEAVLKSFDFRVIFNEERALLINRLWRDFYQLYKDMKSKETDPTQFANKAKQWLDLFLTPSQGEPNTITFKMGLYRPKDVTLYMHVSSNSSFTQIYGTASTIWIMCFFLQPCRKKKS</sequence>